<dbReference type="Pfam" id="PF03812">
    <property type="entry name" value="KdgT"/>
    <property type="match status" value="1"/>
</dbReference>
<feature type="transmembrane region" description="Helical" evidence="9">
    <location>
        <begin position="214"/>
        <end position="237"/>
    </location>
</feature>
<reference evidence="10 11" key="1">
    <citation type="submission" date="2022-06" db="EMBL/GenBank/DDBJ databases">
        <title>Halogeometricum sp. a new haloarchaeum isolate from saline soil.</title>
        <authorList>
            <person name="Strakova D."/>
            <person name="Galisteo C."/>
            <person name="Sanchez-Porro C."/>
            <person name="Ventosa A."/>
        </authorList>
    </citation>
    <scope>NUCLEOTIDE SEQUENCE [LARGE SCALE GENOMIC DNA]</scope>
    <source>
        <strain evidence="11">S3BR25-2</strain>
    </source>
</reference>
<dbReference type="Proteomes" id="UP001254813">
    <property type="component" value="Unassembled WGS sequence"/>
</dbReference>
<organism evidence="10 11">
    <name type="scientific">Halogeometricum luteum</name>
    <dbReference type="NCBI Taxonomy" id="2950537"/>
    <lineage>
        <taxon>Archaea</taxon>
        <taxon>Methanobacteriati</taxon>
        <taxon>Methanobacteriota</taxon>
        <taxon>Stenosarchaea group</taxon>
        <taxon>Halobacteria</taxon>
        <taxon>Halobacteriales</taxon>
        <taxon>Haloferacaceae</taxon>
        <taxon>Halogeometricum</taxon>
    </lineage>
</organism>
<feature type="transmembrane region" description="Helical" evidence="9">
    <location>
        <begin position="12"/>
        <end position="29"/>
    </location>
</feature>
<feature type="transmembrane region" description="Helical" evidence="9">
    <location>
        <begin position="150"/>
        <end position="176"/>
    </location>
</feature>
<keyword evidence="7 9" id="KW-0472">Membrane</keyword>
<keyword evidence="11" id="KW-1185">Reference proteome</keyword>
<evidence type="ECO:0000256" key="8">
    <source>
        <dbReference type="SAM" id="MobiDB-lite"/>
    </source>
</evidence>
<name>A0ABU2G4N4_9EURY</name>
<keyword evidence="5" id="KW-0769">Symport</keyword>
<feature type="compositionally biased region" description="Low complexity" evidence="8">
    <location>
        <begin position="309"/>
        <end position="320"/>
    </location>
</feature>
<dbReference type="EMBL" id="JAMQOQ010000004">
    <property type="protein sequence ID" value="MDS0295757.1"/>
    <property type="molecule type" value="Genomic_DNA"/>
</dbReference>
<evidence type="ECO:0000256" key="6">
    <source>
        <dbReference type="ARBA" id="ARBA00022989"/>
    </source>
</evidence>
<evidence type="ECO:0000256" key="1">
    <source>
        <dbReference type="ARBA" id="ARBA00022448"/>
    </source>
</evidence>
<keyword evidence="4 9" id="KW-0812">Transmembrane</keyword>
<feature type="compositionally biased region" description="Polar residues" evidence="8">
    <location>
        <begin position="321"/>
        <end position="331"/>
    </location>
</feature>
<feature type="transmembrane region" description="Helical" evidence="9">
    <location>
        <begin position="188"/>
        <end position="208"/>
    </location>
</feature>
<evidence type="ECO:0000256" key="5">
    <source>
        <dbReference type="ARBA" id="ARBA00022847"/>
    </source>
</evidence>
<keyword evidence="1" id="KW-0813">Transport</keyword>
<evidence type="ECO:0000256" key="2">
    <source>
        <dbReference type="ARBA" id="ARBA00022475"/>
    </source>
</evidence>
<feature type="transmembrane region" description="Helical" evidence="9">
    <location>
        <begin position="82"/>
        <end position="110"/>
    </location>
</feature>
<keyword evidence="2" id="KW-1003">Cell membrane</keyword>
<evidence type="ECO:0000256" key="3">
    <source>
        <dbReference type="ARBA" id="ARBA00022597"/>
    </source>
</evidence>
<feature type="region of interest" description="Disordered" evidence="8">
    <location>
        <begin position="309"/>
        <end position="331"/>
    </location>
</feature>
<dbReference type="RefSeq" id="WP_310929714.1">
    <property type="nucleotide sequence ID" value="NZ_JAMQOQ010000004.1"/>
</dbReference>
<evidence type="ECO:0000256" key="7">
    <source>
        <dbReference type="ARBA" id="ARBA00023136"/>
    </source>
</evidence>
<evidence type="ECO:0000256" key="4">
    <source>
        <dbReference type="ARBA" id="ARBA00022692"/>
    </source>
</evidence>
<dbReference type="HAMAP" id="MF_00070">
    <property type="entry name" value="KdgT"/>
    <property type="match status" value="1"/>
</dbReference>
<evidence type="ECO:0000256" key="9">
    <source>
        <dbReference type="SAM" id="Phobius"/>
    </source>
</evidence>
<evidence type="ECO:0000313" key="10">
    <source>
        <dbReference type="EMBL" id="MDS0295757.1"/>
    </source>
</evidence>
<proteinExistence type="inferred from homology"/>
<keyword evidence="6 9" id="KW-1133">Transmembrane helix</keyword>
<dbReference type="InterPro" id="IPR004684">
    <property type="entry name" value="2keto-3dGluconate_permease"/>
</dbReference>
<accession>A0ABU2G4N4</accession>
<sequence length="331" mass="32718">MKIKQTIERIPGGMMVIPLILGALTNTFFPQALEIGGFTTALLKDGALPLIAAFLVCMGAGITVDEAPQALKQGAAITASKFVVGMGIGLLVATFLGNSLLGLSSLAIIAAMTNTNGGLYAALVGEMGDETDVGAISIISVNDGPFLTMVALGTAGIASIPLLDLLAVVVPILIGMILGNLDEEMQEYLTSAGPVLIPFFAFPLGAGIDFAMLVTAGAAGIVLGVVTVLVGGAFNILADRASGGTGVAGASASSTAGNAVATPEAVAVADPALRQAAAVATPQVAASTIVTALLAPVLASFVHDRVYDDGSGPADDAGPAQSSQTSAAGNE</sequence>
<feature type="transmembrane region" description="Helical" evidence="9">
    <location>
        <begin position="41"/>
        <end position="62"/>
    </location>
</feature>
<evidence type="ECO:0000313" key="11">
    <source>
        <dbReference type="Proteomes" id="UP001254813"/>
    </source>
</evidence>
<comment type="caution">
    <text evidence="10">The sequence shown here is derived from an EMBL/GenBank/DDBJ whole genome shotgun (WGS) entry which is preliminary data.</text>
</comment>
<keyword evidence="3" id="KW-0762">Sugar transport</keyword>
<gene>
    <name evidence="10" type="ORF">NDI79_16405</name>
</gene>
<protein>
    <submittedName>
        <fullName evidence="10">2-keto-3-deoxygluconate permease</fullName>
    </submittedName>
</protein>